<evidence type="ECO:0000256" key="5">
    <source>
        <dbReference type="ARBA" id="ARBA00022692"/>
    </source>
</evidence>
<dbReference type="GO" id="GO:0016020">
    <property type="term" value="C:membrane"/>
    <property type="evidence" value="ECO:0007669"/>
    <property type="project" value="UniProtKB-SubCell"/>
</dbReference>
<evidence type="ECO:0000256" key="11">
    <source>
        <dbReference type="SAM" id="Phobius"/>
    </source>
</evidence>
<accession>Q83GY9</accession>
<feature type="transmembrane region" description="Helical" evidence="11">
    <location>
        <begin position="289"/>
        <end position="309"/>
    </location>
</feature>
<comment type="subcellular location">
    <subcellularLocation>
        <location evidence="2">Membrane</location>
        <topology evidence="2">Multi-pass membrane protein</topology>
    </subcellularLocation>
</comment>
<sequence>MMFFLGVLIILVFVYIAVALHELGHMLPAKYFGVPVQKYAIGFGPSLFSFKKRETSYSFNLLPLGGYVQLEGMLPPSENPRRWFKKLMKFAESDSPRAFWRLPAWKKIIVMFSGPFVNLILATLGYVFVLSVLGLPVIKPVIHEVIANTPAASAGILPGDEIIAINDTAISSPGQIRGLIQDKDLVTLSLLKDGGTRIVSLRPLNGSIGVKFSTVNERQSIFDALSSMVKDTVGVTKSLIALPYNLFTGLADTLHQRKDGVVGLIGAARISGDIVSAPSISLYDKLRSMIWIFASLNLALFVFNMIPLLPFDGGYIAAAVFEGARSRVLLAFRKNDYAPVNISYLLPVTLLVTAAIIVMSIMLAWIDIVNPLRLG</sequence>
<proteinExistence type="inferred from homology"/>
<evidence type="ECO:0000256" key="10">
    <source>
        <dbReference type="ARBA" id="ARBA00023136"/>
    </source>
</evidence>
<dbReference type="InterPro" id="IPR001478">
    <property type="entry name" value="PDZ"/>
</dbReference>
<dbReference type="CDD" id="cd06163">
    <property type="entry name" value="S2P-M50_PDZ_RseP-like"/>
    <property type="match status" value="1"/>
</dbReference>
<evidence type="ECO:0000256" key="3">
    <source>
        <dbReference type="ARBA" id="ARBA00007931"/>
    </source>
</evidence>
<dbReference type="PANTHER" id="PTHR42837:SF2">
    <property type="entry name" value="MEMBRANE METALLOPROTEASE ARASP2, CHLOROPLASTIC-RELATED"/>
    <property type="match status" value="1"/>
</dbReference>
<name>Q83GY9_TROWT</name>
<dbReference type="InterPro" id="IPR041489">
    <property type="entry name" value="PDZ_6"/>
</dbReference>
<feature type="transmembrane region" description="Helical" evidence="11">
    <location>
        <begin position="108"/>
        <end position="133"/>
    </location>
</feature>
<keyword evidence="5 11" id="KW-0812">Transmembrane</keyword>
<evidence type="ECO:0000313" key="14">
    <source>
        <dbReference type="Proteomes" id="UP000002200"/>
    </source>
</evidence>
<dbReference type="InterPro" id="IPR004387">
    <property type="entry name" value="Pept_M50_Zn"/>
</dbReference>
<dbReference type="AlphaFoldDB" id="Q83GY9"/>
<dbReference type="Pfam" id="PF02163">
    <property type="entry name" value="Peptidase_M50"/>
    <property type="match status" value="1"/>
</dbReference>
<evidence type="ECO:0000256" key="4">
    <source>
        <dbReference type="ARBA" id="ARBA00022670"/>
    </source>
</evidence>
<keyword evidence="8 11" id="KW-1133">Transmembrane helix</keyword>
<dbReference type="HOGENOM" id="CLU_025778_1_0_11"/>
<reference evidence="13 14" key="1">
    <citation type="journal article" date="2003" name="Genome Res.">
        <title>Tropheryma whipplei twist: a human pathogenic Actinobacteria with a reduced genome.</title>
        <authorList>
            <person name="Raoult D."/>
            <person name="Ogata H."/>
            <person name="Audic S."/>
            <person name="Robert C."/>
            <person name="Suhre K."/>
            <person name="Drancourt M."/>
            <person name="Claverie J.-M."/>
        </authorList>
    </citation>
    <scope>NUCLEOTIDE SEQUENCE [LARGE SCALE GENOMIC DNA]</scope>
    <source>
        <strain evidence="13 14">Twist</strain>
    </source>
</reference>
<organism evidence="13 14">
    <name type="scientific">Tropheryma whipplei (strain Twist)</name>
    <name type="common">Whipple's bacillus</name>
    <dbReference type="NCBI Taxonomy" id="203267"/>
    <lineage>
        <taxon>Bacteria</taxon>
        <taxon>Bacillati</taxon>
        <taxon>Actinomycetota</taxon>
        <taxon>Actinomycetes</taxon>
        <taxon>Micrococcales</taxon>
        <taxon>Tropherymataceae</taxon>
        <taxon>Tropheryma</taxon>
    </lineage>
</organism>
<evidence type="ECO:0000256" key="7">
    <source>
        <dbReference type="ARBA" id="ARBA00022833"/>
    </source>
</evidence>
<dbReference type="InterPro" id="IPR008915">
    <property type="entry name" value="Peptidase_M50"/>
</dbReference>
<dbReference type="eggNOG" id="COG0750">
    <property type="taxonomic scope" value="Bacteria"/>
</dbReference>
<dbReference type="InterPro" id="IPR036034">
    <property type="entry name" value="PDZ_sf"/>
</dbReference>
<keyword evidence="9" id="KW-0482">Metalloprotease</keyword>
<dbReference type="Proteomes" id="UP000002200">
    <property type="component" value="Chromosome"/>
</dbReference>
<evidence type="ECO:0000313" key="13">
    <source>
        <dbReference type="EMBL" id="AAO44185.1"/>
    </source>
</evidence>
<feature type="transmembrane region" description="Helical" evidence="11">
    <location>
        <begin position="344"/>
        <end position="366"/>
    </location>
</feature>
<feature type="domain" description="PDZ" evidence="12">
    <location>
        <begin position="116"/>
        <end position="194"/>
    </location>
</feature>
<keyword evidence="7" id="KW-0862">Zinc</keyword>
<dbReference type="SUPFAM" id="SSF50156">
    <property type="entry name" value="PDZ domain-like"/>
    <property type="match status" value="1"/>
</dbReference>
<protein>
    <submittedName>
        <fullName evidence="13">Membrane-associated Zn-dependent protease-like protein</fullName>
    </submittedName>
</protein>
<keyword evidence="4 13" id="KW-0645">Protease</keyword>
<keyword evidence="14" id="KW-1185">Reference proteome</keyword>
<keyword evidence="6" id="KW-0378">Hydrolase</keyword>
<dbReference type="Gene3D" id="2.30.42.10">
    <property type="match status" value="1"/>
</dbReference>
<dbReference type="GO" id="GO:0006508">
    <property type="term" value="P:proteolysis"/>
    <property type="evidence" value="ECO:0007669"/>
    <property type="project" value="UniProtKB-KW"/>
</dbReference>
<evidence type="ECO:0000259" key="12">
    <source>
        <dbReference type="PROSITE" id="PS50106"/>
    </source>
</evidence>
<comment type="cofactor">
    <cofactor evidence="1">
        <name>Zn(2+)</name>
        <dbReference type="ChEBI" id="CHEBI:29105"/>
    </cofactor>
</comment>
<comment type="similarity">
    <text evidence="3">Belongs to the peptidase M50B family.</text>
</comment>
<gene>
    <name evidence="13" type="ordered locus">TWT_088</name>
</gene>
<dbReference type="GO" id="GO:0004222">
    <property type="term" value="F:metalloendopeptidase activity"/>
    <property type="evidence" value="ECO:0007669"/>
    <property type="project" value="InterPro"/>
</dbReference>
<evidence type="ECO:0000256" key="8">
    <source>
        <dbReference type="ARBA" id="ARBA00022989"/>
    </source>
</evidence>
<dbReference type="STRING" id="203267.TWT_088"/>
<dbReference type="SMART" id="SM00228">
    <property type="entry name" value="PDZ"/>
    <property type="match status" value="1"/>
</dbReference>
<evidence type="ECO:0000256" key="1">
    <source>
        <dbReference type="ARBA" id="ARBA00001947"/>
    </source>
</evidence>
<dbReference type="EMBL" id="AE014184">
    <property type="protein sequence ID" value="AAO44185.1"/>
    <property type="molecule type" value="Genomic_DNA"/>
</dbReference>
<keyword evidence="10 11" id="KW-0472">Membrane</keyword>
<evidence type="ECO:0000256" key="2">
    <source>
        <dbReference type="ARBA" id="ARBA00004141"/>
    </source>
</evidence>
<dbReference type="PROSITE" id="PS50106">
    <property type="entry name" value="PDZ"/>
    <property type="match status" value="1"/>
</dbReference>
<evidence type="ECO:0000256" key="9">
    <source>
        <dbReference type="ARBA" id="ARBA00023049"/>
    </source>
</evidence>
<dbReference type="PANTHER" id="PTHR42837">
    <property type="entry name" value="REGULATOR OF SIGMA-E PROTEASE RSEP"/>
    <property type="match status" value="1"/>
</dbReference>
<dbReference type="Pfam" id="PF17820">
    <property type="entry name" value="PDZ_6"/>
    <property type="match status" value="1"/>
</dbReference>
<evidence type="ECO:0000256" key="6">
    <source>
        <dbReference type="ARBA" id="ARBA00022801"/>
    </source>
</evidence>
<dbReference type="KEGG" id="twh:TWT_088"/>